<evidence type="ECO:0000259" key="2">
    <source>
        <dbReference type="PROSITE" id="PS51819"/>
    </source>
</evidence>
<dbReference type="InterPro" id="IPR029068">
    <property type="entry name" value="Glyas_Bleomycin-R_OHBP_Dase"/>
</dbReference>
<feature type="domain" description="VOC" evidence="2">
    <location>
        <begin position="5"/>
        <end position="127"/>
    </location>
</feature>
<keyword evidence="4" id="KW-1185">Reference proteome</keyword>
<sequence length="128" mass="13874">MSIQGISHVGLTVSDLNTSSEWYSTVLGWTQQMRGSTDTTTFAYGTLEDGTVLVLRQHAASAGEAFDETRCGLDHLSFTYAGRADLDELVERLAAAGTTWTPIRTTEYAHVVNFRDPDNTALEGTAAL</sequence>
<keyword evidence="3" id="KW-0223">Dioxygenase</keyword>
<proteinExistence type="predicted"/>
<dbReference type="InterPro" id="IPR037523">
    <property type="entry name" value="VOC_core"/>
</dbReference>
<evidence type="ECO:0000313" key="3">
    <source>
        <dbReference type="EMBL" id="SEP27263.1"/>
    </source>
</evidence>
<dbReference type="EMBL" id="FOEE01000020">
    <property type="protein sequence ID" value="SEP27263.1"/>
    <property type="molecule type" value="Genomic_DNA"/>
</dbReference>
<evidence type="ECO:0000313" key="4">
    <source>
        <dbReference type="Proteomes" id="UP000198960"/>
    </source>
</evidence>
<evidence type="ECO:0000256" key="1">
    <source>
        <dbReference type="ARBA" id="ARBA00022723"/>
    </source>
</evidence>
<dbReference type="GO" id="GO:0051213">
    <property type="term" value="F:dioxygenase activity"/>
    <property type="evidence" value="ECO:0007669"/>
    <property type="project" value="UniProtKB-KW"/>
</dbReference>
<reference evidence="4" key="1">
    <citation type="submission" date="2016-10" db="EMBL/GenBank/DDBJ databases">
        <authorList>
            <person name="Varghese N."/>
            <person name="Submissions S."/>
        </authorList>
    </citation>
    <scope>NUCLEOTIDE SEQUENCE [LARGE SCALE GENOMIC DNA]</scope>
    <source>
        <strain evidence="4">DSM 45413</strain>
    </source>
</reference>
<dbReference type="OrthoDB" id="317332at2"/>
<dbReference type="RefSeq" id="WP_091949038.1">
    <property type="nucleotide sequence ID" value="NZ_FOEE01000020.1"/>
</dbReference>
<dbReference type="PANTHER" id="PTHR36113">
    <property type="entry name" value="LYASE, PUTATIVE-RELATED-RELATED"/>
    <property type="match status" value="1"/>
</dbReference>
<dbReference type="STRING" id="673521.SAMN05660991_04439"/>
<protein>
    <submittedName>
        <fullName evidence="3">Catechol 2,3-dioxygenase</fullName>
    </submittedName>
</protein>
<keyword evidence="3" id="KW-0560">Oxidoreductase</keyword>
<dbReference type="Gene3D" id="3.10.180.10">
    <property type="entry name" value="2,3-Dihydroxybiphenyl 1,2-Dioxygenase, domain 1"/>
    <property type="match status" value="1"/>
</dbReference>
<gene>
    <name evidence="3" type="ORF">SAMN05660991_04439</name>
</gene>
<accession>A0A1H8WIC0</accession>
<dbReference type="InterPro" id="IPR051332">
    <property type="entry name" value="Fosfomycin_Res_Enzymes"/>
</dbReference>
<dbReference type="GO" id="GO:0046872">
    <property type="term" value="F:metal ion binding"/>
    <property type="evidence" value="ECO:0007669"/>
    <property type="project" value="UniProtKB-KW"/>
</dbReference>
<dbReference type="Pfam" id="PF00903">
    <property type="entry name" value="Glyoxalase"/>
    <property type="match status" value="1"/>
</dbReference>
<organism evidence="3 4">
    <name type="scientific">Trujillonella endophytica</name>
    <dbReference type="NCBI Taxonomy" id="673521"/>
    <lineage>
        <taxon>Bacteria</taxon>
        <taxon>Bacillati</taxon>
        <taxon>Actinomycetota</taxon>
        <taxon>Actinomycetes</taxon>
        <taxon>Geodermatophilales</taxon>
        <taxon>Geodermatophilaceae</taxon>
        <taxon>Trujillonella</taxon>
    </lineage>
</organism>
<dbReference type="SUPFAM" id="SSF54593">
    <property type="entry name" value="Glyoxalase/Bleomycin resistance protein/Dihydroxybiphenyl dioxygenase"/>
    <property type="match status" value="1"/>
</dbReference>
<dbReference type="PROSITE" id="PS51819">
    <property type="entry name" value="VOC"/>
    <property type="match status" value="1"/>
</dbReference>
<dbReference type="PANTHER" id="PTHR36113:SF6">
    <property type="entry name" value="FOSFOMYCIN RESISTANCE PROTEIN FOSX"/>
    <property type="match status" value="1"/>
</dbReference>
<keyword evidence="1" id="KW-0479">Metal-binding</keyword>
<dbReference type="AlphaFoldDB" id="A0A1H8WIC0"/>
<name>A0A1H8WIC0_9ACTN</name>
<dbReference type="InterPro" id="IPR004360">
    <property type="entry name" value="Glyas_Fos-R_dOase_dom"/>
</dbReference>
<dbReference type="Proteomes" id="UP000198960">
    <property type="component" value="Unassembled WGS sequence"/>
</dbReference>